<dbReference type="PANTHER" id="PTHR42964">
    <property type="entry name" value="ENOYL-COA HYDRATASE"/>
    <property type="match status" value="1"/>
</dbReference>
<evidence type="ECO:0000313" key="2">
    <source>
        <dbReference type="EMBL" id="MCW0482463.1"/>
    </source>
</evidence>
<organism evidence="2 3">
    <name type="scientific">Gaoshiqia sediminis</name>
    <dbReference type="NCBI Taxonomy" id="2986998"/>
    <lineage>
        <taxon>Bacteria</taxon>
        <taxon>Pseudomonadati</taxon>
        <taxon>Bacteroidota</taxon>
        <taxon>Bacteroidia</taxon>
        <taxon>Marinilabiliales</taxon>
        <taxon>Prolixibacteraceae</taxon>
        <taxon>Gaoshiqia</taxon>
    </lineage>
</organism>
<protein>
    <submittedName>
        <fullName evidence="2">Enoyl-CoA hydratase-related protein</fullName>
    </submittedName>
</protein>
<gene>
    <name evidence="2" type="ORF">N2K84_06960</name>
</gene>
<comment type="similarity">
    <text evidence="1">Belongs to the enoyl-CoA hydratase/isomerase family.</text>
</comment>
<dbReference type="Gene3D" id="3.90.226.10">
    <property type="entry name" value="2-enoyl-CoA Hydratase, Chain A, domain 1"/>
    <property type="match status" value="1"/>
</dbReference>
<dbReference type="Pfam" id="PF00378">
    <property type="entry name" value="ECH_1"/>
    <property type="match status" value="1"/>
</dbReference>
<accession>A0AA42C559</accession>
<dbReference type="GO" id="GO:0003824">
    <property type="term" value="F:catalytic activity"/>
    <property type="evidence" value="ECO:0007669"/>
    <property type="project" value="UniProtKB-ARBA"/>
</dbReference>
<dbReference type="PANTHER" id="PTHR42964:SF1">
    <property type="entry name" value="POLYKETIDE BIOSYNTHESIS ENOYL-COA HYDRATASE PKSH-RELATED"/>
    <property type="match status" value="1"/>
</dbReference>
<dbReference type="InterPro" id="IPR001753">
    <property type="entry name" value="Enoyl-CoA_hydra/iso"/>
</dbReference>
<sequence>MEKFKYIKLEKSGVQATILLDRPKQHNALNPEMIEELHTVLDHLAEDEMVHFVVLAGEGESFCAGADINWFAGAVDRGKAENWQEFLRMAELMKKLATFPKITIAAAHRNVLGGANGLLAACDFSLAEKSTGFAFGEVKLGIIPATILPFVARRLSTQHLKKLMFSGERFGAVEAHAIGLVDFLAEDGKRMEVVDKLIGELKAVSPNALKACKQLILKVETGEVGLDSSEYTAAVLAELVHSDEGQEGLRAFLEKRKPDWKGASLLTGLHKQ</sequence>
<reference evidence="2" key="1">
    <citation type="submission" date="2022-10" db="EMBL/GenBank/DDBJ databases">
        <title>Gaoshiqiia sediminis gen. nov., sp. nov., isolated from coastal sediment.</title>
        <authorList>
            <person name="Yu W.X."/>
            <person name="Mu D.S."/>
            <person name="Du J.Z."/>
            <person name="Liang Y.Q."/>
        </authorList>
    </citation>
    <scope>NUCLEOTIDE SEQUENCE</scope>
    <source>
        <strain evidence="2">A06</strain>
    </source>
</reference>
<name>A0AA42C559_9BACT</name>
<evidence type="ECO:0000256" key="1">
    <source>
        <dbReference type="ARBA" id="ARBA00005254"/>
    </source>
</evidence>
<dbReference type="RefSeq" id="WP_282591068.1">
    <property type="nucleotide sequence ID" value="NZ_JAPAAF010000007.1"/>
</dbReference>
<keyword evidence="3" id="KW-1185">Reference proteome</keyword>
<dbReference type="Gene3D" id="1.10.12.10">
    <property type="entry name" value="Lyase 2-enoyl-coa Hydratase, Chain A, domain 2"/>
    <property type="match status" value="1"/>
</dbReference>
<dbReference type="InterPro" id="IPR029045">
    <property type="entry name" value="ClpP/crotonase-like_dom_sf"/>
</dbReference>
<evidence type="ECO:0000313" key="3">
    <source>
        <dbReference type="Proteomes" id="UP001163821"/>
    </source>
</evidence>
<dbReference type="SUPFAM" id="SSF52096">
    <property type="entry name" value="ClpP/crotonase"/>
    <property type="match status" value="1"/>
</dbReference>
<dbReference type="EMBL" id="JAPAAF010000007">
    <property type="protein sequence ID" value="MCW0482463.1"/>
    <property type="molecule type" value="Genomic_DNA"/>
</dbReference>
<dbReference type="InterPro" id="IPR014748">
    <property type="entry name" value="Enoyl-CoA_hydra_C"/>
</dbReference>
<dbReference type="Proteomes" id="UP001163821">
    <property type="component" value="Unassembled WGS sequence"/>
</dbReference>
<comment type="caution">
    <text evidence="2">The sequence shown here is derived from an EMBL/GenBank/DDBJ whole genome shotgun (WGS) entry which is preliminary data.</text>
</comment>
<proteinExistence type="inferred from homology"/>
<dbReference type="CDD" id="cd06558">
    <property type="entry name" value="crotonase-like"/>
    <property type="match status" value="1"/>
</dbReference>
<dbReference type="AlphaFoldDB" id="A0AA42C559"/>
<dbReference type="InterPro" id="IPR051683">
    <property type="entry name" value="Enoyl-CoA_Hydratase/Isomerase"/>
</dbReference>